<dbReference type="Proteomes" id="UP001166191">
    <property type="component" value="Unassembled WGS sequence"/>
</dbReference>
<protein>
    <submittedName>
        <fullName evidence="1">Uncharacterized protein</fullName>
    </submittedName>
</protein>
<accession>A0ABS6ALR4</accession>
<gene>
    <name evidence="1" type="ORF">KNW02_10750</name>
</gene>
<proteinExistence type="predicted"/>
<reference evidence="1" key="1">
    <citation type="submission" date="2021-06" db="EMBL/GenBank/DDBJ databases">
        <title>Paracoccus bacterium XHP0099 sp. nov., isolated from the surface waters of the Yellow Sea.</title>
        <authorList>
            <person name="Xue H."/>
            <person name="Zhang D."/>
        </authorList>
    </citation>
    <scope>NUCLEOTIDE SEQUENCE</scope>
    <source>
        <strain evidence="1">XHP0099</strain>
    </source>
</reference>
<sequence length="94" mass="10033">MSDVELTAEGFVVDAGLLAAAFGLQSSVVQDMMRNGRITSRSERGQGEDEGRWRLTFYYEARALRLTLDADGTVLSKASFPVSGNEAAASSRGG</sequence>
<evidence type="ECO:0000313" key="1">
    <source>
        <dbReference type="EMBL" id="MBU3030594.1"/>
    </source>
</evidence>
<dbReference type="InterPro" id="IPR045389">
    <property type="entry name" value="DUF6522"/>
</dbReference>
<dbReference type="RefSeq" id="WP_216033273.1">
    <property type="nucleotide sequence ID" value="NZ_JAHKNG010000016.1"/>
</dbReference>
<evidence type="ECO:0000313" key="2">
    <source>
        <dbReference type="Proteomes" id="UP001166191"/>
    </source>
</evidence>
<dbReference type="Pfam" id="PF20132">
    <property type="entry name" value="DUF6522"/>
    <property type="match status" value="1"/>
</dbReference>
<name>A0ABS6ALR4_9RHOB</name>
<comment type="caution">
    <text evidence="1">The sequence shown here is derived from an EMBL/GenBank/DDBJ whole genome shotgun (WGS) entry which is preliminary data.</text>
</comment>
<dbReference type="EMBL" id="JAHKNG010000016">
    <property type="protein sequence ID" value="MBU3030594.1"/>
    <property type="molecule type" value="Genomic_DNA"/>
</dbReference>
<organism evidence="1 2">
    <name type="scientific">Paracoccus marinaquae</name>
    <dbReference type="NCBI Taxonomy" id="2841926"/>
    <lineage>
        <taxon>Bacteria</taxon>
        <taxon>Pseudomonadati</taxon>
        <taxon>Pseudomonadota</taxon>
        <taxon>Alphaproteobacteria</taxon>
        <taxon>Rhodobacterales</taxon>
        <taxon>Paracoccaceae</taxon>
        <taxon>Paracoccus</taxon>
    </lineage>
</organism>
<keyword evidence="2" id="KW-1185">Reference proteome</keyword>